<keyword evidence="5" id="KW-0949">S-adenosyl-L-methionine</keyword>
<dbReference type="GO" id="GO:0009007">
    <property type="term" value="F:site-specific DNA-methyltransferase (adenine-specific) activity"/>
    <property type="evidence" value="ECO:0007669"/>
    <property type="project" value="UniProtKB-EC"/>
</dbReference>
<comment type="catalytic activity">
    <reaction evidence="6">
        <text>a 2'-deoxyadenosine in DNA + S-adenosyl-L-methionine = an N(6)-methyl-2'-deoxyadenosine in DNA + S-adenosyl-L-homocysteine + H(+)</text>
        <dbReference type="Rhea" id="RHEA:15197"/>
        <dbReference type="Rhea" id="RHEA-COMP:12418"/>
        <dbReference type="Rhea" id="RHEA-COMP:12419"/>
        <dbReference type="ChEBI" id="CHEBI:15378"/>
        <dbReference type="ChEBI" id="CHEBI:57856"/>
        <dbReference type="ChEBI" id="CHEBI:59789"/>
        <dbReference type="ChEBI" id="CHEBI:90615"/>
        <dbReference type="ChEBI" id="CHEBI:90616"/>
        <dbReference type="EC" id="2.1.1.72"/>
    </reaction>
</comment>
<evidence type="ECO:0000256" key="6">
    <source>
        <dbReference type="ARBA" id="ARBA00047942"/>
    </source>
</evidence>
<evidence type="ECO:0000256" key="3">
    <source>
        <dbReference type="ARBA" id="ARBA00022603"/>
    </source>
</evidence>
<dbReference type="EMBL" id="VDCH01000012">
    <property type="protein sequence ID" value="TNJ38854.1"/>
    <property type="molecule type" value="Genomic_DNA"/>
</dbReference>
<dbReference type="Pfam" id="PF01555">
    <property type="entry name" value="N6_N4_Mtase"/>
    <property type="match status" value="1"/>
</dbReference>
<reference evidence="8 9" key="1">
    <citation type="submission" date="2019-05" db="EMBL/GenBank/DDBJ databases">
        <title>Draft Whole-Genome sequence of the green sulfur bacterium Chlorobaculum thiosulfatiphilum DSM 249.</title>
        <authorList>
            <person name="Meyer T.E."/>
            <person name="Kyndt J.A."/>
        </authorList>
    </citation>
    <scope>NUCLEOTIDE SEQUENCE [LARGE SCALE GENOMIC DNA]</scope>
    <source>
        <strain evidence="8 9">DSM 249</strain>
    </source>
</reference>
<evidence type="ECO:0000313" key="8">
    <source>
        <dbReference type="EMBL" id="TNJ38854.1"/>
    </source>
</evidence>
<dbReference type="AlphaFoldDB" id="A0A5C4S5X0"/>
<dbReference type="GO" id="GO:0032259">
    <property type="term" value="P:methylation"/>
    <property type="evidence" value="ECO:0007669"/>
    <property type="project" value="UniProtKB-KW"/>
</dbReference>
<evidence type="ECO:0000256" key="2">
    <source>
        <dbReference type="ARBA" id="ARBA00011900"/>
    </source>
</evidence>
<dbReference type="PROSITE" id="PS00092">
    <property type="entry name" value="N6_MTASE"/>
    <property type="match status" value="1"/>
</dbReference>
<dbReference type="RefSeq" id="WP_139456940.1">
    <property type="nucleotide sequence ID" value="NZ_VDCH01000012.1"/>
</dbReference>
<keyword evidence="4 8" id="KW-0808">Transferase</keyword>
<dbReference type="GO" id="GO:0008170">
    <property type="term" value="F:N-methyltransferase activity"/>
    <property type="evidence" value="ECO:0007669"/>
    <property type="project" value="InterPro"/>
</dbReference>
<comment type="similarity">
    <text evidence="1">Belongs to the N(4)/N(6)-methyltransferase family.</text>
</comment>
<evidence type="ECO:0000313" key="9">
    <source>
        <dbReference type="Proteomes" id="UP000308271"/>
    </source>
</evidence>
<dbReference type="InterPro" id="IPR002295">
    <property type="entry name" value="N4/N6-MTase_EcoPI_Mod-like"/>
</dbReference>
<evidence type="ECO:0000259" key="7">
    <source>
        <dbReference type="Pfam" id="PF01555"/>
    </source>
</evidence>
<sequence length="635" mass="71711">MTGQEESPIKPFTADDPEARSADLLAGNVEQLKTIFPEAFTEGKIDFEVLRQLLGGTVEEREEKYGLNWHGKRKARQLALTPSTGTLRPCPEESVEWESTQHLMIEGDNLEVLKLLQKSYSGKVKLIYIDPPYNTGKDFVYPDNFQDNIKNYLELTGQVEGGRKISSNTEASGRFHTDWLNMMYPRLKLARNLLREDGVIFISIDDNESSNLRKVCDEIFGEENFLADISWEKRFTRSNNSKTFASLVEHILCYRKSDLLAEIKEPRNEKSDSIYTNPDNDSRGVWTSVSYVNPATKEQRPNLYYGITNPYTGVVVWHPTNAWKYEKSTYEEHKAHNKLYWGRNGENTYPRLKKFLSEMDGGMVPVNFWSYDDTGSTDEGSKALESLMGVKVFDFPKPHGLIQRMVKIVAAKPKDLILDFFAGSGTTGHALMTQNVLDSGNRRYILVQLPEPCTPDSEAFKAGYKTIAEITKERLRRAARKIKEENPRFHGDIGFRVFKLDSSNIRTWEPDPHDLEASLFNSIEHLKAGRSEADILYELLLKLGLDLCVPVEKRTFAGKAVHSVGGGVLLVCLATLVTREEVEPLAQGIVAWHGELAPAGDTTCVFRDSAFADDVAKTNLAAILQQHGLEIIRSL</sequence>
<accession>A0A5C4S5X0</accession>
<dbReference type="InterPro" id="IPR029063">
    <property type="entry name" value="SAM-dependent_MTases_sf"/>
</dbReference>
<dbReference type="Proteomes" id="UP000308271">
    <property type="component" value="Unassembled WGS sequence"/>
</dbReference>
<gene>
    <name evidence="8" type="ORF">FGF66_06930</name>
</gene>
<dbReference type="OrthoDB" id="9800801at2"/>
<evidence type="ECO:0000256" key="4">
    <source>
        <dbReference type="ARBA" id="ARBA00022679"/>
    </source>
</evidence>
<evidence type="ECO:0000256" key="5">
    <source>
        <dbReference type="ARBA" id="ARBA00022691"/>
    </source>
</evidence>
<keyword evidence="9" id="KW-1185">Reference proteome</keyword>
<name>A0A5C4S5X0_CHLTI</name>
<dbReference type="GO" id="GO:0003677">
    <property type="term" value="F:DNA binding"/>
    <property type="evidence" value="ECO:0007669"/>
    <property type="project" value="InterPro"/>
</dbReference>
<dbReference type="PRINTS" id="PR00506">
    <property type="entry name" value="D21N6MTFRASE"/>
</dbReference>
<comment type="caution">
    <text evidence="8">The sequence shown here is derived from an EMBL/GenBank/DDBJ whole genome shotgun (WGS) entry which is preliminary data.</text>
</comment>
<dbReference type="InterPro" id="IPR002052">
    <property type="entry name" value="DNA_methylase_N6_adenine_CS"/>
</dbReference>
<dbReference type="EC" id="2.1.1.72" evidence="2"/>
<feature type="domain" description="DNA methylase N-4/N-6" evidence="7">
    <location>
        <begin position="124"/>
        <end position="434"/>
    </location>
</feature>
<organism evidence="8 9">
    <name type="scientific">Chlorobaculum thiosulfatiphilum</name>
    <name type="common">Chlorobium limicola f.sp. thiosulfatophilum</name>
    <dbReference type="NCBI Taxonomy" id="115852"/>
    <lineage>
        <taxon>Bacteria</taxon>
        <taxon>Pseudomonadati</taxon>
        <taxon>Chlorobiota</taxon>
        <taxon>Chlorobiia</taxon>
        <taxon>Chlorobiales</taxon>
        <taxon>Chlorobiaceae</taxon>
        <taxon>Chlorobaculum</taxon>
    </lineage>
</organism>
<keyword evidence="3 8" id="KW-0489">Methyltransferase</keyword>
<evidence type="ECO:0000256" key="1">
    <source>
        <dbReference type="ARBA" id="ARBA00006594"/>
    </source>
</evidence>
<proteinExistence type="inferred from homology"/>
<protein>
    <recommendedName>
        <fullName evidence="2">site-specific DNA-methyltransferase (adenine-specific)</fullName>
        <ecNumber evidence="2">2.1.1.72</ecNumber>
    </recommendedName>
</protein>
<dbReference type="PIRSF" id="PIRSF015855">
    <property type="entry name" value="TypeIII_Mtase_mKpnI"/>
    <property type="match status" value="1"/>
</dbReference>
<dbReference type="SUPFAM" id="SSF53335">
    <property type="entry name" value="S-adenosyl-L-methionine-dependent methyltransferases"/>
    <property type="match status" value="1"/>
</dbReference>
<dbReference type="InterPro" id="IPR002941">
    <property type="entry name" value="DNA_methylase_N4/N6"/>
</dbReference>
<dbReference type="Gene3D" id="3.40.50.150">
    <property type="entry name" value="Vaccinia Virus protein VP39"/>
    <property type="match status" value="1"/>
</dbReference>